<name>A0A6J2XIR4_SITOR</name>
<keyword evidence="4" id="KW-0963">Cytoplasm</keyword>
<dbReference type="FunCoup" id="A0A6J2XIR4">
    <property type="interactions" value="1450"/>
</dbReference>
<evidence type="ECO:0000256" key="3">
    <source>
        <dbReference type="ARBA" id="ARBA00022468"/>
    </source>
</evidence>
<organism evidence="7 8">
    <name type="scientific">Sitophilus oryzae</name>
    <name type="common">Rice weevil</name>
    <name type="synonym">Curculio oryzae</name>
    <dbReference type="NCBI Taxonomy" id="7048"/>
    <lineage>
        <taxon>Eukaryota</taxon>
        <taxon>Metazoa</taxon>
        <taxon>Ecdysozoa</taxon>
        <taxon>Arthropoda</taxon>
        <taxon>Hexapoda</taxon>
        <taxon>Insecta</taxon>
        <taxon>Pterygota</taxon>
        <taxon>Neoptera</taxon>
        <taxon>Endopterygota</taxon>
        <taxon>Coleoptera</taxon>
        <taxon>Polyphaga</taxon>
        <taxon>Cucujiformia</taxon>
        <taxon>Curculionidae</taxon>
        <taxon>Dryophthorinae</taxon>
        <taxon>Sitophilus</taxon>
    </lineage>
</organism>
<sequence>MSCEIRLTASIQNISEVRRYLFPTDDERGTDYWLQKCNTSVSPTGDVIVIANEHRLVLLTSKWDTLKSLSTFQIIFSESIHESEKIRTVLCLPIVGLSHSSRVGPDWTCIAVGFDSGFVRFYTDNGHFLFEEQFHNEDIISIKCQSQHSPRPDICPELFIEEIYVHYQSNVCVINGQQLCNNLRECRAQLAKATSNSRRNQLSGLNIKKWGFEDQSTINDVAVVGLNMSNTFDHLLTASTCGGFDSKYRNAAPNSTLVLTAGSKPYLGYHYALEGVNQPVLSDVAKVVASKLKSALPTWLAGPKPSQEKEITAATQPTDDMALRFGLCDLRRTATEIVVSPNKKLAVVSDTLGRVILIDCFKGIAIKIFKGYREAQCAFLQVPDERRSKHRIGNKVANFLIIYSPKKGTLEIFTLQQGIKIAVFSASKYSKLMYISHGLLGFSNNSKSNYICQFNCVFMDNDGQIKEITVPFHYALAEKNSGKARDIYLYKKLRQFIKCGELDTEQLNNEIHNICTEIKSIEIKAQLVDLLISSKNLSYGIILNCVNYFLDNHADSENDNKSFKINWTNIKNLLELYSFVTTHEEACNDDETKQPRTPVLDSKELDNLQKLLDLAISSSENNFKKSRVTFSSDIGFTVSDFLNTFDISKADGSILKSNLEENHVFNASEVIFMKFISGERTDFENFKQAISSSGISVQNLFYLVIYYWVNRDLDIKQNLEKDMHNFSEIISVLLKTASKSIVVNHEDDTVSVFWQDIRQNLANSARPFPALMAAMLCKNVSLKWELENSEDNIEVLTQENILWSLLIGKLEDVATLNIIFSTKPVVIDSNYPVLKYDRVDISLKYILENGRGSVSELAAQWLCSSGCSSEMIVINEVIYKNLQNETSNESSVTDVSKDSNVENLEISEGMHLELIEKVKSNVLFKYLNLLKQQFPYSLEGSTLLANMCWEYALAWRKSMTSLDHLEAAIKCLNNILSLHIKRGLFLLVWNTHLKIVLESSCKLINKVGRLPKEKLCQQDTGLSDKQVVNFINICKNFLDIFLDVSLLNCDLPKPTLKFEAIWENGTHQTLTELAVQQKEVDYNLLHLHYQLSLVLHMISTFSIKFSKPVNNLFEASIGNLFFTDFQRTIDTNWNKTDIKINASRLQFLRKVITFSLETVTLNENNEIYCVEHVEWMQKCLSLARIWNLDIDTLKRFQIIQLYISGFDIIAQELIPAVNEVNDLGEELLKIAGRRMSQFLSSSPHLSENIAALSPVLSRFIKTLNGDWCSPSNLENIKNLTTETLQCLNSSNKEYYKLAELLLDACNTLIEINS</sequence>
<dbReference type="GeneID" id="115878277"/>
<dbReference type="PANTHER" id="PTHR12472">
    <property type="entry name" value="RAB3-GAP REGULATORY DOMAIN"/>
    <property type="match status" value="1"/>
</dbReference>
<evidence type="ECO:0000313" key="8">
    <source>
        <dbReference type="RefSeq" id="XP_030750579.1"/>
    </source>
</evidence>
<feature type="domain" description="Rab3GAP regulatory subunit C-terminal" evidence="6">
    <location>
        <begin position="700"/>
        <end position="1287"/>
    </location>
</feature>
<dbReference type="Proteomes" id="UP000504635">
    <property type="component" value="Unplaced"/>
</dbReference>
<comment type="subcellular location">
    <subcellularLocation>
        <location evidence="1">Cytoplasm</location>
    </subcellularLocation>
</comment>
<evidence type="ECO:0000256" key="1">
    <source>
        <dbReference type="ARBA" id="ARBA00004496"/>
    </source>
</evidence>
<evidence type="ECO:0000256" key="2">
    <source>
        <dbReference type="ARBA" id="ARBA00008153"/>
    </source>
</evidence>
<evidence type="ECO:0000313" key="7">
    <source>
        <dbReference type="Proteomes" id="UP000504635"/>
    </source>
</evidence>
<reference evidence="8" key="1">
    <citation type="submission" date="2025-08" db="UniProtKB">
        <authorList>
            <consortium name="RefSeq"/>
        </authorList>
    </citation>
    <scope>IDENTIFICATION</scope>
    <source>
        <tissue evidence="8">Gonads</tissue>
    </source>
</reference>
<keyword evidence="3" id="KW-0343">GTPase activation</keyword>
<dbReference type="InterPro" id="IPR032839">
    <property type="entry name" value="RAB3GAP_N"/>
</dbReference>
<dbReference type="InterPro" id="IPR029257">
    <property type="entry name" value="RAB3GAP2_C"/>
</dbReference>
<dbReference type="GO" id="GO:0005096">
    <property type="term" value="F:GTPase activator activity"/>
    <property type="evidence" value="ECO:0007669"/>
    <property type="project" value="UniProtKB-KW"/>
</dbReference>
<gene>
    <name evidence="8" type="primary">LOC115878277</name>
</gene>
<evidence type="ECO:0000259" key="5">
    <source>
        <dbReference type="Pfam" id="PF14655"/>
    </source>
</evidence>
<dbReference type="GO" id="GO:0005737">
    <property type="term" value="C:cytoplasm"/>
    <property type="evidence" value="ECO:0007669"/>
    <property type="project" value="UniProtKB-SubCell"/>
</dbReference>
<dbReference type="RefSeq" id="XP_030750579.1">
    <property type="nucleotide sequence ID" value="XM_030894719.1"/>
</dbReference>
<dbReference type="KEGG" id="soy:115878277"/>
<feature type="domain" description="Rab3-GAP regulatory subunit N-terminal" evidence="5">
    <location>
        <begin position="33"/>
        <end position="433"/>
    </location>
</feature>
<evidence type="ECO:0000256" key="4">
    <source>
        <dbReference type="ARBA" id="ARBA00022490"/>
    </source>
</evidence>
<protein>
    <submittedName>
        <fullName evidence="8">Rab3 GTPase-activating protein regulatory subunit</fullName>
    </submittedName>
</protein>
<comment type="similarity">
    <text evidence="2">Belongs to the Rab3-GAP regulatory subunit family.</text>
</comment>
<accession>A0A6J2XIR4</accession>
<dbReference type="Pfam" id="PF14655">
    <property type="entry name" value="RAB3GAP2_N"/>
    <property type="match status" value="1"/>
</dbReference>
<dbReference type="InterPro" id="IPR026059">
    <property type="entry name" value="Rab3GAP2"/>
</dbReference>
<dbReference type="OrthoDB" id="2019917at2759"/>
<evidence type="ECO:0000259" key="6">
    <source>
        <dbReference type="Pfam" id="PF14656"/>
    </source>
</evidence>
<dbReference type="Pfam" id="PF14656">
    <property type="entry name" value="RAB3GAP2_C"/>
    <property type="match status" value="1"/>
</dbReference>
<proteinExistence type="inferred from homology"/>
<dbReference type="InParanoid" id="A0A6J2XIR4"/>
<keyword evidence="7" id="KW-1185">Reference proteome</keyword>
<dbReference type="PANTHER" id="PTHR12472:SF0">
    <property type="entry name" value="RAB3 GTPASE-ACTIVATING PROTEIN NON-CATALYTIC SUBUNIT"/>
    <property type="match status" value="1"/>
</dbReference>
<dbReference type="CTD" id="34626"/>